<dbReference type="PANTHER" id="PTHR35007">
    <property type="entry name" value="INTEGRAL MEMBRANE PROTEIN-RELATED"/>
    <property type="match status" value="1"/>
</dbReference>
<comment type="caution">
    <text evidence="2">The sequence shown here is derived from an EMBL/GenBank/DDBJ whole genome shotgun (WGS) entry which is preliminary data.</text>
</comment>
<organism evidence="2 3">
    <name type="scientific">Cohnella zeiphila</name>
    <dbReference type="NCBI Taxonomy" id="2761120"/>
    <lineage>
        <taxon>Bacteria</taxon>
        <taxon>Bacillati</taxon>
        <taxon>Bacillota</taxon>
        <taxon>Bacilli</taxon>
        <taxon>Bacillales</taxon>
        <taxon>Paenibacillaceae</taxon>
        <taxon>Cohnella</taxon>
    </lineage>
</organism>
<dbReference type="AlphaFoldDB" id="A0A7X0VVD5"/>
<keyword evidence="1" id="KW-0812">Transmembrane</keyword>
<gene>
    <name evidence="2" type="ORF">H7C18_13200</name>
</gene>
<evidence type="ECO:0008006" key="4">
    <source>
        <dbReference type="Google" id="ProtNLM"/>
    </source>
</evidence>
<evidence type="ECO:0000256" key="1">
    <source>
        <dbReference type="SAM" id="Phobius"/>
    </source>
</evidence>
<dbReference type="EMBL" id="JACJVO010000016">
    <property type="protein sequence ID" value="MBB6731871.1"/>
    <property type="molecule type" value="Genomic_DNA"/>
</dbReference>
<evidence type="ECO:0000313" key="2">
    <source>
        <dbReference type="EMBL" id="MBB6731871.1"/>
    </source>
</evidence>
<feature type="transmembrane region" description="Helical" evidence="1">
    <location>
        <begin position="101"/>
        <end position="118"/>
    </location>
</feature>
<keyword evidence="1" id="KW-1133">Transmembrane helix</keyword>
<name>A0A7X0VVD5_9BACL</name>
<accession>A0A7X0VVD5</accession>
<dbReference type="RefSeq" id="WP_185129544.1">
    <property type="nucleotide sequence ID" value="NZ_JACJVO010000016.1"/>
</dbReference>
<dbReference type="Proteomes" id="UP000564644">
    <property type="component" value="Unassembled WGS sequence"/>
</dbReference>
<feature type="transmembrane region" description="Helical" evidence="1">
    <location>
        <begin position="247"/>
        <end position="264"/>
    </location>
</feature>
<feature type="transmembrane region" description="Helical" evidence="1">
    <location>
        <begin position="76"/>
        <end position="95"/>
    </location>
</feature>
<sequence>MTIAAAAVLFLLLFVLLRALLRAGWGRSDRRRRLNVHRQPYWTRLAERVLSRFDKPYRHVTDLLSAAGWKMETPSFTVLSMLLGLAGAAAGVVLFRSFRPVLLLTAMLALIPYCLLRFRLLNRQMASRLDFLPALEWFYQCYLVTGRRQIRAALQRTVEEGRLSGEIQAVFDQLYRHLSVKGDDEGSLRRFALAVGHVWAEYFVNMLGVALSEGNDISDNLKELIQDMRKSRMDDQAERHRLLEIRLANFSPLLFLAIFLTVNFRMSPEDSFRYYVADPVGRGMLLNALALIFVSLLMGLYLSRRKL</sequence>
<reference evidence="2 3" key="1">
    <citation type="submission" date="2020-08" db="EMBL/GenBank/DDBJ databases">
        <title>Cohnella phylogeny.</title>
        <authorList>
            <person name="Dunlap C."/>
        </authorList>
    </citation>
    <scope>NUCLEOTIDE SEQUENCE [LARGE SCALE GENOMIC DNA]</scope>
    <source>
        <strain evidence="2 3">CBP 2801</strain>
    </source>
</reference>
<feature type="transmembrane region" description="Helical" evidence="1">
    <location>
        <begin position="284"/>
        <end position="302"/>
    </location>
</feature>
<protein>
    <recommendedName>
        <fullName evidence="4">Type II secretion system protein GspF domain-containing protein</fullName>
    </recommendedName>
</protein>
<keyword evidence="3" id="KW-1185">Reference proteome</keyword>
<keyword evidence="1" id="KW-0472">Membrane</keyword>
<feature type="transmembrane region" description="Helical" evidence="1">
    <location>
        <begin position="6"/>
        <end position="25"/>
    </location>
</feature>
<dbReference type="PANTHER" id="PTHR35007:SF2">
    <property type="entry name" value="PILUS ASSEMBLE PROTEIN"/>
    <property type="match status" value="1"/>
</dbReference>
<proteinExistence type="predicted"/>
<evidence type="ECO:0000313" key="3">
    <source>
        <dbReference type="Proteomes" id="UP000564644"/>
    </source>
</evidence>